<organism evidence="1 2">
    <name type="scientific">Entomophthora muscae</name>
    <dbReference type="NCBI Taxonomy" id="34485"/>
    <lineage>
        <taxon>Eukaryota</taxon>
        <taxon>Fungi</taxon>
        <taxon>Fungi incertae sedis</taxon>
        <taxon>Zoopagomycota</taxon>
        <taxon>Entomophthoromycotina</taxon>
        <taxon>Entomophthoromycetes</taxon>
        <taxon>Entomophthorales</taxon>
        <taxon>Entomophthoraceae</taxon>
        <taxon>Entomophthora</taxon>
    </lineage>
</organism>
<sequence length="362" mass="41142">MNKLILSCLAGFALSSTFRVDNVTTAETTIYQEMTLREKLSSYQSFKKIPVEAVSPTSLIKSRYLPEELIMNGLMEAIHLAFSQHHGLTLSPEKLFITILQGVAIHINQDPKKHRAALGIKHEGKIRLGIRYDNHIMGSDNNTWPVIIDSFTKLLGAFLPEDLFSQLEKPFTTSTDLSVVVTSATIMDSYKVYFEYLYSTLCGIPEVTLQGTPDDWIDLKNRTQNILQRLEGLDKWEATLVPVLDEFISAAQGNPNVEFWKSIYKYRSRSGFPEVSGWINLFFPYFMFTEDYRINVCAHGGPANCPKYSLDFYPVGITRTPFKWDYHHEEYNMELVAGLVGVEKNTTTNHVQPALGWAVLYA</sequence>
<evidence type="ECO:0000313" key="2">
    <source>
        <dbReference type="Proteomes" id="UP001165960"/>
    </source>
</evidence>
<accession>A0ACC2RXI0</accession>
<protein>
    <submittedName>
        <fullName evidence="1">Uncharacterized protein</fullName>
    </submittedName>
</protein>
<comment type="caution">
    <text evidence="1">The sequence shown here is derived from an EMBL/GenBank/DDBJ whole genome shotgun (WGS) entry which is preliminary data.</text>
</comment>
<proteinExistence type="predicted"/>
<dbReference type="EMBL" id="QTSX02006428">
    <property type="protein sequence ID" value="KAJ9054711.1"/>
    <property type="molecule type" value="Genomic_DNA"/>
</dbReference>
<evidence type="ECO:0000313" key="1">
    <source>
        <dbReference type="EMBL" id="KAJ9054711.1"/>
    </source>
</evidence>
<dbReference type="Proteomes" id="UP001165960">
    <property type="component" value="Unassembled WGS sequence"/>
</dbReference>
<reference evidence="1" key="1">
    <citation type="submission" date="2022-04" db="EMBL/GenBank/DDBJ databases">
        <title>Genome of the entomopathogenic fungus Entomophthora muscae.</title>
        <authorList>
            <person name="Elya C."/>
            <person name="Lovett B.R."/>
            <person name="Lee E."/>
            <person name="Macias A.M."/>
            <person name="Hajek A.E."/>
            <person name="De Bivort B.L."/>
            <person name="Kasson M.T."/>
            <person name="De Fine Licht H.H."/>
            <person name="Stajich J.E."/>
        </authorList>
    </citation>
    <scope>NUCLEOTIDE SEQUENCE</scope>
    <source>
        <strain evidence="1">Berkeley</strain>
    </source>
</reference>
<name>A0ACC2RXI0_9FUNG</name>
<keyword evidence="2" id="KW-1185">Reference proteome</keyword>
<gene>
    <name evidence="1" type="ORF">DSO57_1011252</name>
</gene>